<evidence type="ECO:0000256" key="1">
    <source>
        <dbReference type="SAM" id="MobiDB-lite"/>
    </source>
</evidence>
<keyword evidence="3" id="KW-1185">Reference proteome</keyword>
<dbReference type="AlphaFoldDB" id="A0A1S4KSI9"/>
<dbReference type="EnsemblMetazoa" id="ISCW003742-RA">
    <property type="protein sequence ID" value="ISCW003742-PA"/>
    <property type="gene ID" value="ISCW003742"/>
</dbReference>
<feature type="compositionally biased region" description="Low complexity" evidence="1">
    <location>
        <begin position="25"/>
        <end position="35"/>
    </location>
</feature>
<proteinExistence type="predicted"/>
<feature type="region of interest" description="Disordered" evidence="1">
    <location>
        <begin position="17"/>
        <end position="80"/>
    </location>
</feature>
<dbReference type="EMBL" id="ABJB010100693">
    <property type="status" value="NOT_ANNOTATED_CDS"/>
    <property type="molecule type" value="Genomic_DNA"/>
</dbReference>
<feature type="compositionally biased region" description="Polar residues" evidence="1">
    <location>
        <begin position="71"/>
        <end position="80"/>
    </location>
</feature>
<evidence type="ECO:0000313" key="3">
    <source>
        <dbReference type="Proteomes" id="UP000001555"/>
    </source>
</evidence>
<name>A0A1S4KSI9_IXOSC</name>
<dbReference type="Proteomes" id="UP000001555">
    <property type="component" value="Unassembled WGS sequence"/>
</dbReference>
<dbReference type="InParanoid" id="A0A1S4KSI9"/>
<reference evidence="2" key="2">
    <citation type="submission" date="2020-05" db="UniProtKB">
        <authorList>
            <consortium name="EnsemblMetazoa"/>
        </authorList>
    </citation>
    <scope>IDENTIFICATION</scope>
    <source>
        <strain evidence="2">wikel</strain>
    </source>
</reference>
<evidence type="ECO:0000313" key="2">
    <source>
        <dbReference type="EnsemblMetazoa" id="ISCW003742-PA"/>
    </source>
</evidence>
<accession>A0A1S4KSI9</accession>
<protein>
    <submittedName>
        <fullName evidence="2">Uncharacterized protein</fullName>
    </submittedName>
</protein>
<feature type="compositionally biased region" description="Basic residues" evidence="1">
    <location>
        <begin position="36"/>
        <end position="56"/>
    </location>
</feature>
<sequence>QRWCRRDLHNRLVRRRDRRHRAARAAEAARAFAQRHLPRGTKQRRPRGKAARRNRHGPAQLIQSAAKKPSLSPSQVRASN</sequence>
<organism evidence="2 3">
    <name type="scientific">Ixodes scapularis</name>
    <name type="common">Black-legged tick</name>
    <name type="synonym">Deer tick</name>
    <dbReference type="NCBI Taxonomy" id="6945"/>
    <lineage>
        <taxon>Eukaryota</taxon>
        <taxon>Metazoa</taxon>
        <taxon>Ecdysozoa</taxon>
        <taxon>Arthropoda</taxon>
        <taxon>Chelicerata</taxon>
        <taxon>Arachnida</taxon>
        <taxon>Acari</taxon>
        <taxon>Parasitiformes</taxon>
        <taxon>Ixodida</taxon>
        <taxon>Ixodoidea</taxon>
        <taxon>Ixodidae</taxon>
        <taxon>Ixodinae</taxon>
        <taxon>Ixodes</taxon>
    </lineage>
</organism>
<dbReference type="VEuPathDB" id="VectorBase:ISCW003742"/>
<reference evidence="3" key="1">
    <citation type="submission" date="2008-03" db="EMBL/GenBank/DDBJ databases">
        <title>Annotation of Ixodes scapularis.</title>
        <authorList>
            <consortium name="Ixodes scapularis Genome Project Consortium"/>
            <person name="Caler E."/>
            <person name="Hannick L.I."/>
            <person name="Bidwell S."/>
            <person name="Joardar V."/>
            <person name="Thiagarajan M."/>
            <person name="Amedeo P."/>
            <person name="Galinsky K.J."/>
            <person name="Schobel S."/>
            <person name="Inman J."/>
            <person name="Hostetler J."/>
            <person name="Miller J."/>
            <person name="Hammond M."/>
            <person name="Megy K."/>
            <person name="Lawson D."/>
            <person name="Kodira C."/>
            <person name="Sutton G."/>
            <person name="Meyer J."/>
            <person name="Hill C.A."/>
            <person name="Birren B."/>
            <person name="Nene V."/>
            <person name="Collins F."/>
            <person name="Alarcon-Chaidez F."/>
            <person name="Wikel S."/>
            <person name="Strausberg R."/>
        </authorList>
    </citation>
    <scope>NUCLEOTIDE SEQUENCE [LARGE SCALE GENOMIC DNA]</scope>
    <source>
        <strain evidence="3">Wikel</strain>
    </source>
</reference>